<protein>
    <submittedName>
        <fullName evidence="8">Response regulator transcription factor</fullName>
    </submittedName>
</protein>
<organism evidence="8 9">
    <name type="scientific">Cohnella fermenti</name>
    <dbReference type="NCBI Taxonomy" id="2565925"/>
    <lineage>
        <taxon>Bacteria</taxon>
        <taxon>Bacillati</taxon>
        <taxon>Bacillota</taxon>
        <taxon>Bacilli</taxon>
        <taxon>Bacillales</taxon>
        <taxon>Paenibacillaceae</taxon>
        <taxon>Cohnella</taxon>
    </lineage>
</organism>
<dbReference type="AlphaFoldDB" id="A0A4S4C8F2"/>
<dbReference type="InterPro" id="IPR058245">
    <property type="entry name" value="NreC/VraR/RcsB-like_REC"/>
</dbReference>
<sequence>MNRSAILIAEDQPLIRDGLAAILALENKYTIVAKVGDGLSAVKAALTYKPDLVLMDIHMPKLDGLQATRSIKAEAPETKILILTTFEDDEYMWEAIRYGASGFLVKGAETEQILSAVRDCLNDRVSYPSSLQAKLARLLSETAATAEPLAPGADRPARQEPSLLEGLTLQEKNILKRLKQGKSNQSIADDLFLTTGTVKNYLSAIYKKLNVNSRSEALALLYEQEF</sequence>
<keyword evidence="3" id="KW-0238">DNA-binding</keyword>
<name>A0A4S4C8F2_9BACL</name>
<dbReference type="SMART" id="SM00448">
    <property type="entry name" value="REC"/>
    <property type="match status" value="1"/>
</dbReference>
<evidence type="ECO:0000259" key="6">
    <source>
        <dbReference type="PROSITE" id="PS50043"/>
    </source>
</evidence>
<dbReference type="EMBL" id="SSOB01000002">
    <property type="protein sequence ID" value="THF84237.1"/>
    <property type="molecule type" value="Genomic_DNA"/>
</dbReference>
<dbReference type="OrthoDB" id="9780153at2"/>
<dbReference type="PROSITE" id="PS00622">
    <property type="entry name" value="HTH_LUXR_1"/>
    <property type="match status" value="1"/>
</dbReference>
<keyword evidence="2" id="KW-0805">Transcription regulation</keyword>
<dbReference type="GO" id="GO:0003677">
    <property type="term" value="F:DNA binding"/>
    <property type="evidence" value="ECO:0007669"/>
    <property type="project" value="UniProtKB-KW"/>
</dbReference>
<dbReference type="SUPFAM" id="SSF52172">
    <property type="entry name" value="CheY-like"/>
    <property type="match status" value="1"/>
</dbReference>
<dbReference type="CDD" id="cd06170">
    <property type="entry name" value="LuxR_C_like"/>
    <property type="match status" value="1"/>
</dbReference>
<dbReference type="Proteomes" id="UP000310636">
    <property type="component" value="Unassembled WGS sequence"/>
</dbReference>
<evidence type="ECO:0000313" key="9">
    <source>
        <dbReference type="Proteomes" id="UP000310636"/>
    </source>
</evidence>
<evidence type="ECO:0000256" key="5">
    <source>
        <dbReference type="PROSITE-ProRule" id="PRU00169"/>
    </source>
</evidence>
<dbReference type="PROSITE" id="PS50043">
    <property type="entry name" value="HTH_LUXR_2"/>
    <property type="match status" value="1"/>
</dbReference>
<dbReference type="GO" id="GO:0000160">
    <property type="term" value="P:phosphorelay signal transduction system"/>
    <property type="evidence" value="ECO:0007669"/>
    <property type="project" value="InterPro"/>
</dbReference>
<gene>
    <name evidence="8" type="ORF">E6C55_02795</name>
</gene>
<dbReference type="InterPro" id="IPR016032">
    <property type="entry name" value="Sig_transdc_resp-reg_C-effctor"/>
</dbReference>
<dbReference type="PRINTS" id="PR00038">
    <property type="entry name" value="HTHLUXR"/>
</dbReference>
<dbReference type="CDD" id="cd17535">
    <property type="entry name" value="REC_NarL-like"/>
    <property type="match status" value="1"/>
</dbReference>
<dbReference type="Gene3D" id="3.40.50.2300">
    <property type="match status" value="1"/>
</dbReference>
<evidence type="ECO:0000256" key="3">
    <source>
        <dbReference type="ARBA" id="ARBA00023125"/>
    </source>
</evidence>
<evidence type="ECO:0000313" key="8">
    <source>
        <dbReference type="EMBL" id="THF84237.1"/>
    </source>
</evidence>
<feature type="domain" description="Response regulatory" evidence="7">
    <location>
        <begin position="5"/>
        <end position="121"/>
    </location>
</feature>
<keyword evidence="4" id="KW-0804">Transcription</keyword>
<evidence type="ECO:0000259" key="7">
    <source>
        <dbReference type="PROSITE" id="PS50110"/>
    </source>
</evidence>
<comment type="caution">
    <text evidence="8">The sequence shown here is derived from an EMBL/GenBank/DDBJ whole genome shotgun (WGS) entry which is preliminary data.</text>
</comment>
<dbReference type="SMART" id="SM00421">
    <property type="entry name" value="HTH_LUXR"/>
    <property type="match status" value="1"/>
</dbReference>
<feature type="modified residue" description="4-aspartylphosphate" evidence="5">
    <location>
        <position position="56"/>
    </location>
</feature>
<reference evidence="8 9" key="1">
    <citation type="submission" date="2019-04" db="EMBL/GenBank/DDBJ databases">
        <title>Cohnella sp. nov. isolated from preserved vegetables.</title>
        <authorList>
            <person name="Lin S.-Y."/>
            <person name="Hung M.-H."/>
            <person name="Young C.-C."/>
        </authorList>
    </citation>
    <scope>NUCLEOTIDE SEQUENCE [LARGE SCALE GENOMIC DNA]</scope>
    <source>
        <strain evidence="8 9">CC-MHH1044</strain>
    </source>
</reference>
<evidence type="ECO:0000256" key="4">
    <source>
        <dbReference type="ARBA" id="ARBA00023163"/>
    </source>
</evidence>
<dbReference type="RefSeq" id="WP_136368239.1">
    <property type="nucleotide sequence ID" value="NZ_SSOB01000002.1"/>
</dbReference>
<feature type="domain" description="HTH luxR-type" evidence="6">
    <location>
        <begin position="160"/>
        <end position="225"/>
    </location>
</feature>
<proteinExistence type="predicted"/>
<evidence type="ECO:0000256" key="2">
    <source>
        <dbReference type="ARBA" id="ARBA00023015"/>
    </source>
</evidence>
<dbReference type="Pfam" id="PF00072">
    <property type="entry name" value="Response_reg"/>
    <property type="match status" value="1"/>
</dbReference>
<dbReference type="GO" id="GO:0006355">
    <property type="term" value="P:regulation of DNA-templated transcription"/>
    <property type="evidence" value="ECO:0007669"/>
    <property type="project" value="InterPro"/>
</dbReference>
<dbReference type="PANTHER" id="PTHR43214">
    <property type="entry name" value="TWO-COMPONENT RESPONSE REGULATOR"/>
    <property type="match status" value="1"/>
</dbReference>
<dbReference type="PROSITE" id="PS50110">
    <property type="entry name" value="RESPONSE_REGULATORY"/>
    <property type="match status" value="1"/>
</dbReference>
<dbReference type="InterPro" id="IPR000792">
    <property type="entry name" value="Tscrpt_reg_LuxR_C"/>
</dbReference>
<keyword evidence="9" id="KW-1185">Reference proteome</keyword>
<dbReference type="Pfam" id="PF00196">
    <property type="entry name" value="GerE"/>
    <property type="match status" value="1"/>
</dbReference>
<accession>A0A4S4C8F2</accession>
<keyword evidence="1 5" id="KW-0597">Phosphoprotein</keyword>
<dbReference type="InterPro" id="IPR001789">
    <property type="entry name" value="Sig_transdc_resp-reg_receiver"/>
</dbReference>
<dbReference type="SUPFAM" id="SSF46894">
    <property type="entry name" value="C-terminal effector domain of the bipartite response regulators"/>
    <property type="match status" value="1"/>
</dbReference>
<dbReference type="InterPro" id="IPR039420">
    <property type="entry name" value="WalR-like"/>
</dbReference>
<dbReference type="InterPro" id="IPR011006">
    <property type="entry name" value="CheY-like_superfamily"/>
</dbReference>
<evidence type="ECO:0000256" key="1">
    <source>
        <dbReference type="ARBA" id="ARBA00022553"/>
    </source>
</evidence>